<comment type="function">
    <text evidence="9">Converts cobyric acid to cobinamide by the addition of aminopropanol on the F carboxylic group.</text>
</comment>
<dbReference type="InterPro" id="IPR004485">
    <property type="entry name" value="Cobalamin_biosynth_CobD/CbiB"/>
</dbReference>
<dbReference type="GO" id="GO:0009236">
    <property type="term" value="P:cobalamin biosynthetic process"/>
    <property type="evidence" value="ECO:0007669"/>
    <property type="project" value="UniProtKB-UniRule"/>
</dbReference>
<keyword evidence="8 9" id="KW-0472">Membrane</keyword>
<feature type="transmembrane region" description="Helical" evidence="9">
    <location>
        <begin position="90"/>
        <end position="109"/>
    </location>
</feature>
<dbReference type="PANTHER" id="PTHR34308:SF1">
    <property type="entry name" value="COBALAMIN BIOSYNTHESIS PROTEIN CBIB"/>
    <property type="match status" value="1"/>
</dbReference>
<comment type="pathway">
    <text evidence="2 9">Cofactor biosynthesis; adenosylcobalamin biosynthesis.</text>
</comment>
<evidence type="ECO:0000256" key="1">
    <source>
        <dbReference type="ARBA" id="ARBA00004651"/>
    </source>
</evidence>
<dbReference type="Pfam" id="PF03186">
    <property type="entry name" value="CobD_Cbib"/>
    <property type="match status" value="1"/>
</dbReference>
<evidence type="ECO:0000256" key="5">
    <source>
        <dbReference type="ARBA" id="ARBA00022573"/>
    </source>
</evidence>
<sequence length="338" mass="36913">MSCAEFFFPFADLAVYWWLPVTAILLDRCIGDPPRWPHPVRCIGTLLAVVEPRARRLPLPERIAGIFAVLAVLFLTWACARLLLLFPSVFALLFAVYLAFAGLALGQLLREGKAALALLEQNDVAAARTAIGMLVSRDVTRADHDTLCRTLAETLAENFNDAFIAPLFWLVIGGPVGLWLYKAASTMDSVWGYPHEPWTRFGTAAARLDDALAFIPARLTAFFLYCNAMVGAKRNAWPENGLEKPSWPGFARVARDARTMKSPNAGWPMAVCAWIHHAAMGGRAVYAGKAVDKPVLGPPGTVWTTAKLRGLYQALAMTGWGAAALLWAGALLFRLFAS</sequence>
<comment type="caution">
    <text evidence="9">Lacks conserved residue(s) required for the propagation of feature annotation.</text>
</comment>
<dbReference type="NCBIfam" id="TIGR00380">
    <property type="entry name" value="cobal_cbiB"/>
    <property type="match status" value="1"/>
</dbReference>
<keyword evidence="5 9" id="KW-0169">Cobalamin biosynthesis</keyword>
<dbReference type="PANTHER" id="PTHR34308">
    <property type="entry name" value="COBALAMIN BIOSYNTHESIS PROTEIN CBIB"/>
    <property type="match status" value="1"/>
</dbReference>
<evidence type="ECO:0000256" key="6">
    <source>
        <dbReference type="ARBA" id="ARBA00022692"/>
    </source>
</evidence>
<dbReference type="EMBL" id="FLUQ01000001">
    <property type="protein sequence ID" value="SBV97568.1"/>
    <property type="molecule type" value="Genomic_DNA"/>
</dbReference>
<evidence type="ECO:0000256" key="7">
    <source>
        <dbReference type="ARBA" id="ARBA00022989"/>
    </source>
</evidence>
<dbReference type="UniPathway" id="UPA00148"/>
<keyword evidence="4 9" id="KW-1003">Cell membrane</keyword>
<dbReference type="GO" id="GO:0048472">
    <property type="term" value="F:threonine-phosphate decarboxylase activity"/>
    <property type="evidence" value="ECO:0007669"/>
    <property type="project" value="InterPro"/>
</dbReference>
<dbReference type="HAMAP" id="MF_00024">
    <property type="entry name" value="CobD_CbiB"/>
    <property type="match status" value="1"/>
</dbReference>
<accession>A0A212JDT0</accession>
<keyword evidence="6 9" id="KW-0812">Transmembrane</keyword>
<gene>
    <name evidence="9 10" type="primary">cobD</name>
    <name evidence="10" type="ORF">KL86DPRO_11239</name>
</gene>
<proteinExistence type="inferred from homology"/>
<dbReference type="GO" id="GO:0015420">
    <property type="term" value="F:ABC-type vitamin B12 transporter activity"/>
    <property type="evidence" value="ECO:0007669"/>
    <property type="project" value="UniProtKB-UniRule"/>
</dbReference>
<keyword evidence="7 9" id="KW-1133">Transmembrane helix</keyword>
<feature type="transmembrane region" description="Helical" evidence="9">
    <location>
        <begin position="314"/>
        <end position="337"/>
    </location>
</feature>
<evidence type="ECO:0000256" key="8">
    <source>
        <dbReference type="ARBA" id="ARBA00023136"/>
    </source>
</evidence>
<dbReference type="GO" id="GO:0005886">
    <property type="term" value="C:plasma membrane"/>
    <property type="evidence" value="ECO:0007669"/>
    <property type="project" value="UniProtKB-SubCell"/>
</dbReference>
<organism evidence="10">
    <name type="scientific">uncultured delta proteobacterium</name>
    <dbReference type="NCBI Taxonomy" id="34034"/>
    <lineage>
        <taxon>Bacteria</taxon>
        <taxon>Deltaproteobacteria</taxon>
        <taxon>environmental samples</taxon>
    </lineage>
</organism>
<comment type="subcellular location">
    <subcellularLocation>
        <location evidence="1 9">Cell membrane</location>
        <topology evidence="1 9">Multi-pass membrane protein</topology>
    </subcellularLocation>
</comment>
<comment type="similarity">
    <text evidence="3 9">Belongs to the CobD/CbiB family.</text>
</comment>
<name>A0A212JDT0_9DELT</name>
<evidence type="ECO:0000256" key="4">
    <source>
        <dbReference type="ARBA" id="ARBA00022475"/>
    </source>
</evidence>
<feature type="transmembrane region" description="Helical" evidence="9">
    <location>
        <begin position="63"/>
        <end position="84"/>
    </location>
</feature>
<evidence type="ECO:0000256" key="2">
    <source>
        <dbReference type="ARBA" id="ARBA00004953"/>
    </source>
</evidence>
<reference evidence="10" key="1">
    <citation type="submission" date="2016-04" db="EMBL/GenBank/DDBJ databases">
        <authorList>
            <person name="Evans L.H."/>
            <person name="Alamgir A."/>
            <person name="Owens N."/>
            <person name="Weber N.D."/>
            <person name="Virtaneva K."/>
            <person name="Barbian K."/>
            <person name="Babar A."/>
            <person name="Rosenke K."/>
        </authorList>
    </citation>
    <scope>NUCLEOTIDE SEQUENCE</scope>
    <source>
        <strain evidence="10">86</strain>
    </source>
</reference>
<evidence type="ECO:0000313" key="10">
    <source>
        <dbReference type="EMBL" id="SBV97568.1"/>
    </source>
</evidence>
<evidence type="ECO:0000256" key="3">
    <source>
        <dbReference type="ARBA" id="ARBA00006263"/>
    </source>
</evidence>
<evidence type="ECO:0000256" key="9">
    <source>
        <dbReference type="HAMAP-Rule" id="MF_00024"/>
    </source>
</evidence>
<protein>
    <recommendedName>
        <fullName evidence="9">Cobalamin biosynthesis protein CobD</fullName>
    </recommendedName>
</protein>
<dbReference type="AlphaFoldDB" id="A0A212JDT0"/>